<dbReference type="EMBL" id="MDGQ01000005">
    <property type="protein sequence ID" value="OEK04888.1"/>
    <property type="molecule type" value="Genomic_DNA"/>
</dbReference>
<dbReference type="GO" id="GO:0016301">
    <property type="term" value="F:kinase activity"/>
    <property type="evidence" value="ECO:0007669"/>
    <property type="project" value="UniProtKB-KW"/>
</dbReference>
<dbReference type="RefSeq" id="WP_069836393.1">
    <property type="nucleotide sequence ID" value="NZ_MDGQ01000005.1"/>
</dbReference>
<dbReference type="OrthoDB" id="195113at2"/>
<dbReference type="PANTHER" id="PTHR38011:SF11">
    <property type="entry name" value="2,5-DIAMINO-6-RIBOSYLAMINO-4(3H)-PYRIMIDINONE 5'-PHOSPHATE REDUCTASE"/>
    <property type="match status" value="1"/>
</dbReference>
<feature type="domain" description="Bacterial bifunctional deaminase-reductase C-terminal" evidence="1">
    <location>
        <begin position="9"/>
        <end position="170"/>
    </location>
</feature>
<dbReference type="InterPro" id="IPR002734">
    <property type="entry name" value="RibDG_C"/>
</dbReference>
<dbReference type="InterPro" id="IPR024072">
    <property type="entry name" value="DHFR-like_dom_sf"/>
</dbReference>
<dbReference type="Gene3D" id="3.40.430.10">
    <property type="entry name" value="Dihydrofolate Reductase, subunit A"/>
    <property type="match status" value="1"/>
</dbReference>
<reference evidence="2 3" key="1">
    <citation type="submission" date="2016-08" db="EMBL/GenBank/DDBJ databases">
        <title>Draft genome of Fabibacter sp. strain SK-8.</title>
        <authorList>
            <person name="Wong S.-K."/>
            <person name="Hamasaki K."/>
            <person name="Yoshizawa S."/>
        </authorList>
    </citation>
    <scope>NUCLEOTIDE SEQUENCE [LARGE SCALE GENOMIC DNA]</scope>
    <source>
        <strain evidence="2 3">SK-8</strain>
    </source>
</reference>
<sequence>MKKQNCVYIGVSLDGYIADSNGSIEYLDTYTLSEGEDMGYYAFMDRMDALVLGRVTFETVLGFGVPWPYKKPVYVLSNTLEKIPEEYEGKVFLKGGELEDVLSEIHQNGHFSLYIDGGSTIQGFLRKDLIDEMIITTIPILIGGGHPLFGELDNNLKFICTETKLFNDKVVQSRFLRNR</sequence>
<dbReference type="SUPFAM" id="SSF53597">
    <property type="entry name" value="Dihydrofolate reductase-like"/>
    <property type="match status" value="1"/>
</dbReference>
<dbReference type="PANTHER" id="PTHR38011">
    <property type="entry name" value="DIHYDROFOLATE REDUCTASE FAMILY PROTEIN (AFU_ORTHOLOGUE AFUA_8G06820)"/>
    <property type="match status" value="1"/>
</dbReference>
<evidence type="ECO:0000259" key="1">
    <source>
        <dbReference type="Pfam" id="PF01872"/>
    </source>
</evidence>
<comment type="caution">
    <text evidence="2">The sequence shown here is derived from an EMBL/GenBank/DDBJ whole genome shotgun (WGS) entry which is preliminary data.</text>
</comment>
<organism evidence="2 3">
    <name type="scientific">Roseivirga misakiensis</name>
    <dbReference type="NCBI Taxonomy" id="1563681"/>
    <lineage>
        <taxon>Bacteria</taxon>
        <taxon>Pseudomonadati</taxon>
        <taxon>Bacteroidota</taxon>
        <taxon>Cytophagia</taxon>
        <taxon>Cytophagales</taxon>
        <taxon>Roseivirgaceae</taxon>
        <taxon>Roseivirga</taxon>
    </lineage>
</organism>
<evidence type="ECO:0000313" key="2">
    <source>
        <dbReference type="EMBL" id="OEK04888.1"/>
    </source>
</evidence>
<accession>A0A1E5T0H8</accession>
<dbReference type="STRING" id="1563681.BFP71_15730"/>
<keyword evidence="2" id="KW-0418">Kinase</keyword>
<keyword evidence="3" id="KW-1185">Reference proteome</keyword>
<dbReference type="Proteomes" id="UP000095552">
    <property type="component" value="Unassembled WGS sequence"/>
</dbReference>
<dbReference type="GO" id="GO:0009231">
    <property type="term" value="P:riboflavin biosynthetic process"/>
    <property type="evidence" value="ECO:0007669"/>
    <property type="project" value="InterPro"/>
</dbReference>
<name>A0A1E5T0H8_9BACT</name>
<gene>
    <name evidence="2" type="ORF">BFP71_15730</name>
</gene>
<dbReference type="GO" id="GO:0008703">
    <property type="term" value="F:5-amino-6-(5-phosphoribosylamino)uracil reductase activity"/>
    <property type="evidence" value="ECO:0007669"/>
    <property type="project" value="InterPro"/>
</dbReference>
<dbReference type="AlphaFoldDB" id="A0A1E5T0H8"/>
<proteinExistence type="predicted"/>
<evidence type="ECO:0000313" key="3">
    <source>
        <dbReference type="Proteomes" id="UP000095552"/>
    </source>
</evidence>
<keyword evidence="2" id="KW-0808">Transferase</keyword>
<dbReference type="Pfam" id="PF01872">
    <property type="entry name" value="RibD_C"/>
    <property type="match status" value="1"/>
</dbReference>
<dbReference type="InterPro" id="IPR050765">
    <property type="entry name" value="Riboflavin_Biosynth_HTPR"/>
</dbReference>
<protein>
    <submittedName>
        <fullName evidence="2">Diacylglycerol kinase</fullName>
    </submittedName>
</protein>